<evidence type="ECO:0000256" key="2">
    <source>
        <dbReference type="ARBA" id="ARBA00022670"/>
    </source>
</evidence>
<feature type="compositionally biased region" description="Basic residues" evidence="4">
    <location>
        <begin position="172"/>
        <end position="185"/>
    </location>
</feature>
<dbReference type="GO" id="GO:0008234">
    <property type="term" value="F:cysteine-type peptidase activity"/>
    <property type="evidence" value="ECO:0007669"/>
    <property type="project" value="InterPro"/>
</dbReference>
<comment type="similarity">
    <text evidence="1">Belongs to the peptidase C48 family.</text>
</comment>
<dbReference type="InterPro" id="IPR003653">
    <property type="entry name" value="Peptidase_C48_C"/>
</dbReference>
<dbReference type="PROSITE" id="PS50600">
    <property type="entry name" value="ULP_PROTEASE"/>
    <property type="match status" value="1"/>
</dbReference>
<dbReference type="GO" id="GO:0006508">
    <property type="term" value="P:proteolysis"/>
    <property type="evidence" value="ECO:0007669"/>
    <property type="project" value="UniProtKB-KW"/>
</dbReference>
<reference evidence="6 7" key="1">
    <citation type="submission" date="2020-06" db="EMBL/GenBank/DDBJ databases">
        <title>Transcriptomic and genomic resources for Thalictrum thalictroides and T. hernandezii: Facilitating candidate gene discovery in an emerging model plant lineage.</title>
        <authorList>
            <person name="Arias T."/>
            <person name="Riano-Pachon D.M."/>
            <person name="Di Stilio V.S."/>
        </authorList>
    </citation>
    <scope>NUCLEOTIDE SEQUENCE [LARGE SCALE GENOMIC DNA]</scope>
    <source>
        <strain evidence="7">cv. WT478/WT964</strain>
        <tissue evidence="6">Leaves</tissue>
    </source>
</reference>
<feature type="region of interest" description="Disordered" evidence="4">
    <location>
        <begin position="169"/>
        <end position="219"/>
    </location>
</feature>
<gene>
    <name evidence="6" type="ORF">FRX31_013209</name>
</gene>
<name>A0A7J6WIH6_THATH</name>
<evidence type="ECO:0000256" key="1">
    <source>
        <dbReference type="ARBA" id="ARBA00005234"/>
    </source>
</evidence>
<dbReference type="SUPFAM" id="SSF54001">
    <property type="entry name" value="Cysteine proteinases"/>
    <property type="match status" value="1"/>
</dbReference>
<evidence type="ECO:0000256" key="4">
    <source>
        <dbReference type="SAM" id="MobiDB-lite"/>
    </source>
</evidence>
<dbReference type="Proteomes" id="UP000554482">
    <property type="component" value="Unassembled WGS sequence"/>
</dbReference>
<feature type="domain" description="Ubiquitin-like protease family profile" evidence="5">
    <location>
        <begin position="519"/>
        <end position="646"/>
    </location>
</feature>
<accession>A0A7J6WIH6</accession>
<evidence type="ECO:0000259" key="5">
    <source>
        <dbReference type="PROSITE" id="PS50600"/>
    </source>
</evidence>
<keyword evidence="3" id="KW-0378">Hydrolase</keyword>
<dbReference type="Gene3D" id="3.40.395.10">
    <property type="entry name" value="Adenoviral Proteinase, Chain A"/>
    <property type="match status" value="1"/>
</dbReference>
<keyword evidence="2" id="KW-0645">Protease</keyword>
<keyword evidence="7" id="KW-1185">Reference proteome</keyword>
<sequence length="646" mass="74962">YIDLAADLKKFDKFPWGTVVYDCLADSLEIVYKYIDLATDLKKFDKFPWGTVVYDCLADSLETVYKKETTISKLLDNKKRKKPEKDYLYYPRKPTTEEKTIEVVQEAIEWMKELEADAVSESFTSIPSSSSTHGNFDVEGLKNIIGLISSAVDVERIAEELGKKFEIVPKKSSPKKKNKATHKTNKNASTKATPVAKKRKMTPAQKKAMEHDEDEEDIEPLQNEEEMVHVQHEDEKEHDEVLKAVPTKRKRTQTIAVERRNQPYRETKGKDHSWKKVLTKKPRMGKTKADMLSHPEDIMRDPVKHKPTYSTDDENMEDVDPEKEYLVTMEKLTVITKLDLKRTGEESSKSLRKDCPSSSSEVQDAGDFIMSSRLPDKKVAVDTDEKLDDDEEDVVDDKVLELFNSDSEDVIKRGAVEDEIEVLIAKEAEKEVDPLFIPIQRKREIERKTIETRRRKLLDHLDLMVGRDCDQQIKLTMTDAICKRTTTNEQSSWLDQVWKFGKNNLGYLSKTLRYYGYGTYLPYRDFCTLNEEEWLNDFVIDVYMKLLTRWYTTETEDLADDDRYSIVTSVFFATKCHGPIQDKFDALMKMKDFKKAEPKKRFEMGFSLCNSWTYYVDIFDGLRCQPHPTTAKALLVPLQVIILMAF</sequence>
<dbReference type="EMBL" id="JABWDY010014982">
    <property type="protein sequence ID" value="KAF5197204.1"/>
    <property type="molecule type" value="Genomic_DNA"/>
</dbReference>
<organism evidence="6 7">
    <name type="scientific">Thalictrum thalictroides</name>
    <name type="common">Rue-anemone</name>
    <name type="synonym">Anemone thalictroides</name>
    <dbReference type="NCBI Taxonomy" id="46969"/>
    <lineage>
        <taxon>Eukaryota</taxon>
        <taxon>Viridiplantae</taxon>
        <taxon>Streptophyta</taxon>
        <taxon>Embryophyta</taxon>
        <taxon>Tracheophyta</taxon>
        <taxon>Spermatophyta</taxon>
        <taxon>Magnoliopsida</taxon>
        <taxon>Ranunculales</taxon>
        <taxon>Ranunculaceae</taxon>
        <taxon>Thalictroideae</taxon>
        <taxon>Thalictrum</taxon>
    </lineage>
</organism>
<proteinExistence type="inferred from homology"/>
<comment type="caution">
    <text evidence="6">The sequence shown here is derived from an EMBL/GenBank/DDBJ whole genome shotgun (WGS) entry which is preliminary data.</text>
</comment>
<dbReference type="InterPro" id="IPR038765">
    <property type="entry name" value="Papain-like_cys_pep_sf"/>
</dbReference>
<feature type="region of interest" description="Disordered" evidence="4">
    <location>
        <begin position="343"/>
        <end position="369"/>
    </location>
</feature>
<evidence type="ECO:0000256" key="3">
    <source>
        <dbReference type="ARBA" id="ARBA00022801"/>
    </source>
</evidence>
<feature type="compositionally biased region" description="Basic and acidic residues" evidence="4">
    <location>
        <begin position="343"/>
        <end position="355"/>
    </location>
</feature>
<dbReference type="AlphaFoldDB" id="A0A7J6WIH6"/>
<protein>
    <recommendedName>
        <fullName evidence="5">Ubiquitin-like protease family profile domain-containing protein</fullName>
    </recommendedName>
</protein>
<evidence type="ECO:0000313" key="7">
    <source>
        <dbReference type="Proteomes" id="UP000554482"/>
    </source>
</evidence>
<evidence type="ECO:0000313" key="6">
    <source>
        <dbReference type="EMBL" id="KAF5197204.1"/>
    </source>
</evidence>
<feature type="non-terminal residue" evidence="6">
    <location>
        <position position="1"/>
    </location>
</feature>